<dbReference type="PANTHER" id="PTHR34298:SF2">
    <property type="entry name" value="SEGREGATION AND CONDENSATION PROTEIN B"/>
    <property type="match status" value="1"/>
</dbReference>
<dbReference type="Gene3D" id="1.10.10.10">
    <property type="entry name" value="Winged helix-like DNA-binding domain superfamily/Winged helix DNA-binding domain"/>
    <property type="match status" value="2"/>
</dbReference>
<proteinExistence type="predicted"/>
<dbReference type="PANTHER" id="PTHR34298">
    <property type="entry name" value="SEGREGATION AND CONDENSATION PROTEIN B"/>
    <property type="match status" value="1"/>
</dbReference>
<evidence type="ECO:0000313" key="5">
    <source>
        <dbReference type="EMBL" id="SDS59118.1"/>
    </source>
</evidence>
<protein>
    <submittedName>
        <fullName evidence="5">Condensin subunit ScpB</fullName>
    </submittedName>
</protein>
<gene>
    <name evidence="5" type="ORF">SAMN05216221_2153</name>
</gene>
<dbReference type="InterPro" id="IPR036390">
    <property type="entry name" value="WH_DNA-bd_sf"/>
</dbReference>
<evidence type="ECO:0000256" key="3">
    <source>
        <dbReference type="ARBA" id="ARBA00022829"/>
    </source>
</evidence>
<dbReference type="AlphaFoldDB" id="A0A1H1TG18"/>
<sequence>MNLADPRQLATVLEAILLAAGKPLALERLAELFDEHERPSPKLLREALGVLGGSCLGRGFELSEVASGYRLQVRERFSPWVSRLWEERPQRYSRALLETLALIAYRQPITRGEIEEVRGVAVNSNIIRTLQERDWIRVVGYREVPGRPAMFATTRAFLDHFDLQSLDELPPLAALRELEPQLPVEDLDPEVPADLQARADLALAEDEEDVAEPRSETNFRTLLAELDAMEQGLKSDFDDLPLALELADAVDEPSAADVVESAGRPE</sequence>
<dbReference type="GO" id="GO:0051304">
    <property type="term" value="P:chromosome separation"/>
    <property type="evidence" value="ECO:0007669"/>
    <property type="project" value="InterPro"/>
</dbReference>
<dbReference type="EMBL" id="LT629751">
    <property type="protein sequence ID" value="SDS59118.1"/>
    <property type="molecule type" value="Genomic_DNA"/>
</dbReference>
<dbReference type="NCBIfam" id="TIGR00281">
    <property type="entry name" value="SMC-Scp complex subunit ScpB"/>
    <property type="match status" value="1"/>
</dbReference>
<evidence type="ECO:0000256" key="4">
    <source>
        <dbReference type="ARBA" id="ARBA00023306"/>
    </source>
</evidence>
<dbReference type="InterPro" id="IPR005234">
    <property type="entry name" value="ScpB_csome_segregation"/>
</dbReference>
<keyword evidence="6" id="KW-1185">Reference proteome</keyword>
<keyword evidence="2" id="KW-0132">Cell division</keyword>
<dbReference type="Pfam" id="PF04079">
    <property type="entry name" value="SMC_ScpB"/>
    <property type="match status" value="1"/>
</dbReference>
<dbReference type="InterPro" id="IPR036388">
    <property type="entry name" value="WH-like_DNA-bd_sf"/>
</dbReference>
<evidence type="ECO:0000256" key="2">
    <source>
        <dbReference type="ARBA" id="ARBA00022618"/>
    </source>
</evidence>
<dbReference type="RefSeq" id="WP_090348946.1">
    <property type="nucleotide sequence ID" value="NZ_LT629751.1"/>
</dbReference>
<name>A0A1H1TG18_9PSED</name>
<keyword evidence="3" id="KW-0159">Chromosome partition</keyword>
<dbReference type="SUPFAM" id="SSF46785">
    <property type="entry name" value="Winged helix' DNA-binding domain"/>
    <property type="match status" value="2"/>
</dbReference>
<keyword evidence="4" id="KW-0131">Cell cycle</keyword>
<keyword evidence="1" id="KW-0963">Cytoplasm</keyword>
<dbReference type="GO" id="GO:0051301">
    <property type="term" value="P:cell division"/>
    <property type="evidence" value="ECO:0007669"/>
    <property type="project" value="UniProtKB-KW"/>
</dbReference>
<accession>A0A1H1TG18</accession>
<evidence type="ECO:0000313" key="6">
    <source>
        <dbReference type="Proteomes" id="UP000243359"/>
    </source>
</evidence>
<reference evidence="6" key="1">
    <citation type="submission" date="2016-10" db="EMBL/GenBank/DDBJ databases">
        <authorList>
            <person name="Varghese N."/>
            <person name="Submissions S."/>
        </authorList>
    </citation>
    <scope>NUCLEOTIDE SEQUENCE [LARGE SCALE GENOMIC DNA]</scope>
    <source>
        <strain evidence="6">KCTC 32247</strain>
    </source>
</reference>
<organism evidence="5 6">
    <name type="scientific">Pseudomonas oryzae</name>
    <dbReference type="NCBI Taxonomy" id="1392877"/>
    <lineage>
        <taxon>Bacteria</taxon>
        <taxon>Pseudomonadati</taxon>
        <taxon>Pseudomonadota</taxon>
        <taxon>Gammaproteobacteria</taxon>
        <taxon>Pseudomonadales</taxon>
        <taxon>Pseudomonadaceae</taxon>
        <taxon>Pseudomonas</taxon>
    </lineage>
</organism>
<dbReference type="STRING" id="1392877.SAMN05216221_2153"/>
<dbReference type="OrthoDB" id="9806226at2"/>
<evidence type="ECO:0000256" key="1">
    <source>
        <dbReference type="ARBA" id="ARBA00022490"/>
    </source>
</evidence>
<dbReference type="Proteomes" id="UP000243359">
    <property type="component" value="Chromosome I"/>
</dbReference>